<organism evidence="3 4">
    <name type="scientific">Candidatus Magasanikbacteria bacterium GW2011_GWC2_34_16</name>
    <dbReference type="NCBI Taxonomy" id="1619045"/>
    <lineage>
        <taxon>Bacteria</taxon>
        <taxon>Candidatus Magasanikiibacteriota</taxon>
    </lineage>
</organism>
<feature type="signal peptide" evidence="2">
    <location>
        <begin position="1"/>
        <end position="21"/>
    </location>
</feature>
<dbReference type="EMBL" id="LBPO01000001">
    <property type="protein sequence ID" value="KKP59532.1"/>
    <property type="molecule type" value="Genomic_DNA"/>
</dbReference>
<sequence length="166" mass="18421">MKLKLFFLSLLGVLIAKPALAFCPVCTVAVGAGVGFSRWLGVDDTISGLWIGGLTVSLIGWTINWLDKKKIKFYGRKISIFVLYYGLIVVPFFYTGVIGHPLNTFWGIDKLLLGVIVGSIFFFIGKLVYNNVKKNNGGHAHFPFENIVFPVAPLILLSGLFYFLTR</sequence>
<keyword evidence="1" id="KW-1133">Transmembrane helix</keyword>
<keyword evidence="1" id="KW-0812">Transmembrane</keyword>
<protein>
    <submittedName>
        <fullName evidence="3">Uncharacterized protein</fullName>
    </submittedName>
</protein>
<feature type="transmembrane region" description="Helical" evidence="1">
    <location>
        <begin position="78"/>
        <end position="99"/>
    </location>
</feature>
<name>A0A0G0DWL5_9BACT</name>
<feature type="chain" id="PRO_5002531873" evidence="2">
    <location>
        <begin position="22"/>
        <end position="166"/>
    </location>
</feature>
<evidence type="ECO:0000313" key="3">
    <source>
        <dbReference type="EMBL" id="KKP59532.1"/>
    </source>
</evidence>
<dbReference type="Proteomes" id="UP000034927">
    <property type="component" value="Unassembled WGS sequence"/>
</dbReference>
<dbReference type="AlphaFoldDB" id="A0A0G0DWL5"/>
<keyword evidence="1" id="KW-0472">Membrane</keyword>
<proteinExistence type="predicted"/>
<comment type="caution">
    <text evidence="3">The sequence shown here is derived from an EMBL/GenBank/DDBJ whole genome shotgun (WGS) entry which is preliminary data.</text>
</comment>
<evidence type="ECO:0000256" key="1">
    <source>
        <dbReference type="SAM" id="Phobius"/>
    </source>
</evidence>
<feature type="transmembrane region" description="Helical" evidence="1">
    <location>
        <begin position="144"/>
        <end position="164"/>
    </location>
</feature>
<accession>A0A0G0DWL5</accession>
<feature type="transmembrane region" description="Helical" evidence="1">
    <location>
        <begin position="45"/>
        <end position="66"/>
    </location>
</feature>
<gene>
    <name evidence="3" type="ORF">UR53_C0001G0032</name>
</gene>
<reference evidence="3 4" key="1">
    <citation type="journal article" date="2015" name="Nature">
        <title>rRNA introns, odd ribosomes, and small enigmatic genomes across a large radiation of phyla.</title>
        <authorList>
            <person name="Brown C.T."/>
            <person name="Hug L.A."/>
            <person name="Thomas B.C."/>
            <person name="Sharon I."/>
            <person name="Castelle C.J."/>
            <person name="Singh A."/>
            <person name="Wilkins M.J."/>
            <person name="Williams K.H."/>
            <person name="Banfield J.F."/>
        </authorList>
    </citation>
    <scope>NUCLEOTIDE SEQUENCE [LARGE SCALE GENOMIC DNA]</scope>
</reference>
<evidence type="ECO:0000256" key="2">
    <source>
        <dbReference type="SAM" id="SignalP"/>
    </source>
</evidence>
<evidence type="ECO:0000313" key="4">
    <source>
        <dbReference type="Proteomes" id="UP000034927"/>
    </source>
</evidence>
<feature type="transmembrane region" description="Helical" evidence="1">
    <location>
        <begin position="111"/>
        <end position="132"/>
    </location>
</feature>
<keyword evidence="2" id="KW-0732">Signal</keyword>